<dbReference type="Gene3D" id="3.20.10.10">
    <property type="entry name" value="D-amino Acid Aminotransferase, subunit A, domain 2"/>
    <property type="match status" value="1"/>
</dbReference>
<evidence type="ECO:0000256" key="3">
    <source>
        <dbReference type="ARBA" id="ARBA00022898"/>
    </source>
</evidence>
<dbReference type="InterPro" id="IPR050571">
    <property type="entry name" value="Class-IV_PLP-Dep_Aminotrnsfr"/>
</dbReference>
<accession>A0A383AGG4</accession>
<dbReference type="AlphaFoldDB" id="A0A383AGG4"/>
<evidence type="ECO:0000256" key="1">
    <source>
        <dbReference type="ARBA" id="ARBA00001933"/>
    </source>
</evidence>
<feature type="non-terminal residue" evidence="4">
    <location>
        <position position="1"/>
    </location>
</feature>
<dbReference type="InterPro" id="IPR036038">
    <property type="entry name" value="Aminotransferase-like"/>
</dbReference>
<gene>
    <name evidence="4" type="ORF">METZ01_LOCUS459545</name>
</gene>
<dbReference type="GO" id="GO:0008652">
    <property type="term" value="P:amino acid biosynthetic process"/>
    <property type="evidence" value="ECO:0007669"/>
    <property type="project" value="UniProtKB-ARBA"/>
</dbReference>
<dbReference type="PROSITE" id="PS00770">
    <property type="entry name" value="AA_TRANSFER_CLASS_4"/>
    <property type="match status" value="1"/>
</dbReference>
<comment type="similarity">
    <text evidence="2">Belongs to the class-IV pyridoxal-phosphate-dependent aminotransferase family.</text>
</comment>
<dbReference type="PANTHER" id="PTHR42743:SF11">
    <property type="entry name" value="AMINODEOXYCHORISMATE LYASE"/>
    <property type="match status" value="1"/>
</dbReference>
<dbReference type="InterPro" id="IPR001544">
    <property type="entry name" value="Aminotrans_IV"/>
</dbReference>
<organism evidence="4">
    <name type="scientific">marine metagenome</name>
    <dbReference type="NCBI Taxonomy" id="408172"/>
    <lineage>
        <taxon>unclassified sequences</taxon>
        <taxon>metagenomes</taxon>
        <taxon>ecological metagenomes</taxon>
    </lineage>
</organism>
<sequence length="224" mass="24382">SLYIGDPYNFDQWNEHVSELINRNSAKESILRIQVSRGVGKRGYTSSGNYSPTAVISLHDAPPPSDNNTQLDLVTATGILTDHDPLSTLKTSNKLVNIIAMREAERAGVHDALLLNGKGFATETSSSNIFAILGTKLNTPPLNSGCLSGITRGYILELAIELGIEATQEDLEYDQLKSCEGIFLTNSVREIQAVKSLDGDPIQQNNLTVQLQQTYHQKVLAATN</sequence>
<keyword evidence="3" id="KW-0663">Pyridoxal phosphate</keyword>
<dbReference type="CDD" id="cd00449">
    <property type="entry name" value="PLPDE_IV"/>
    <property type="match status" value="1"/>
</dbReference>
<dbReference type="GO" id="GO:0046394">
    <property type="term" value="P:carboxylic acid biosynthetic process"/>
    <property type="evidence" value="ECO:0007669"/>
    <property type="project" value="UniProtKB-ARBA"/>
</dbReference>
<name>A0A383AGG4_9ZZZZ</name>
<protein>
    <recommendedName>
        <fullName evidence="5">Aminodeoxychorismate lyase</fullName>
    </recommendedName>
</protein>
<dbReference type="Gene3D" id="3.30.470.10">
    <property type="match status" value="1"/>
</dbReference>
<dbReference type="GO" id="GO:0005829">
    <property type="term" value="C:cytosol"/>
    <property type="evidence" value="ECO:0007669"/>
    <property type="project" value="TreeGrafter"/>
</dbReference>
<dbReference type="GO" id="GO:0003824">
    <property type="term" value="F:catalytic activity"/>
    <property type="evidence" value="ECO:0007669"/>
    <property type="project" value="InterPro"/>
</dbReference>
<dbReference type="EMBL" id="UINC01191849">
    <property type="protein sequence ID" value="SVE06691.1"/>
    <property type="molecule type" value="Genomic_DNA"/>
</dbReference>
<dbReference type="InterPro" id="IPR043132">
    <property type="entry name" value="BCAT-like_C"/>
</dbReference>
<dbReference type="PANTHER" id="PTHR42743">
    <property type="entry name" value="AMINO-ACID AMINOTRANSFERASE"/>
    <property type="match status" value="1"/>
</dbReference>
<dbReference type="InterPro" id="IPR043131">
    <property type="entry name" value="BCAT-like_N"/>
</dbReference>
<comment type="cofactor">
    <cofactor evidence="1">
        <name>pyridoxal 5'-phosphate</name>
        <dbReference type="ChEBI" id="CHEBI:597326"/>
    </cofactor>
</comment>
<evidence type="ECO:0000256" key="2">
    <source>
        <dbReference type="ARBA" id="ARBA00009320"/>
    </source>
</evidence>
<evidence type="ECO:0000313" key="4">
    <source>
        <dbReference type="EMBL" id="SVE06691.1"/>
    </source>
</evidence>
<proteinExistence type="inferred from homology"/>
<dbReference type="Pfam" id="PF01063">
    <property type="entry name" value="Aminotran_4"/>
    <property type="match status" value="1"/>
</dbReference>
<dbReference type="SUPFAM" id="SSF56752">
    <property type="entry name" value="D-aminoacid aminotransferase-like PLP-dependent enzymes"/>
    <property type="match status" value="1"/>
</dbReference>
<evidence type="ECO:0008006" key="5">
    <source>
        <dbReference type="Google" id="ProtNLM"/>
    </source>
</evidence>
<reference evidence="4" key="1">
    <citation type="submission" date="2018-05" db="EMBL/GenBank/DDBJ databases">
        <authorList>
            <person name="Lanie J.A."/>
            <person name="Ng W.-L."/>
            <person name="Kazmierczak K.M."/>
            <person name="Andrzejewski T.M."/>
            <person name="Davidsen T.M."/>
            <person name="Wayne K.J."/>
            <person name="Tettelin H."/>
            <person name="Glass J.I."/>
            <person name="Rusch D."/>
            <person name="Podicherti R."/>
            <person name="Tsui H.-C.T."/>
            <person name="Winkler M.E."/>
        </authorList>
    </citation>
    <scope>NUCLEOTIDE SEQUENCE</scope>
</reference>
<dbReference type="InterPro" id="IPR018300">
    <property type="entry name" value="Aminotrans_IV_CS"/>
</dbReference>
<dbReference type="FunFam" id="3.20.10.10:FF:000002">
    <property type="entry name" value="D-alanine aminotransferase"/>
    <property type="match status" value="1"/>
</dbReference>